<dbReference type="PROSITE" id="PS50206">
    <property type="entry name" value="RHODANESE_3"/>
    <property type="match status" value="1"/>
</dbReference>
<comment type="similarity">
    <text evidence="1">Belongs to the TrhO family.</text>
</comment>
<dbReference type="GO" id="GO:0006400">
    <property type="term" value="P:tRNA modification"/>
    <property type="evidence" value="ECO:0007669"/>
    <property type="project" value="UniProtKB-UniRule"/>
</dbReference>
<dbReference type="InterPro" id="IPR022111">
    <property type="entry name" value="Rhodanese_C"/>
</dbReference>
<keyword evidence="1" id="KW-0560">Oxidoreductase</keyword>
<dbReference type="RefSeq" id="WP_153654689.1">
    <property type="nucleotide sequence ID" value="NZ_CP045737.1"/>
</dbReference>
<dbReference type="KEGG" id="aef:GEV26_16720"/>
<comment type="function">
    <text evidence="1">Catalyzes oxygen-dependent 5-hydroxyuridine (ho5U) modification at position 34 in tRNAs.</text>
</comment>
<feature type="domain" description="Rhodanese" evidence="2">
    <location>
        <begin position="134"/>
        <end position="229"/>
    </location>
</feature>
<dbReference type="HAMAP" id="MF_00469">
    <property type="entry name" value="TrhO"/>
    <property type="match status" value="1"/>
</dbReference>
<gene>
    <name evidence="1" type="primary">trhO</name>
    <name evidence="3" type="ORF">GEV26_16720</name>
</gene>
<dbReference type="Gene3D" id="3.30.70.100">
    <property type="match status" value="1"/>
</dbReference>
<dbReference type="InterPro" id="IPR020936">
    <property type="entry name" value="TrhO"/>
</dbReference>
<dbReference type="InterPro" id="IPR036873">
    <property type="entry name" value="Rhodanese-like_dom_sf"/>
</dbReference>
<dbReference type="PANTHER" id="PTHR43268:SF6">
    <property type="entry name" value="THIOSULFATE SULFURTRANSFERASE_RHODANESE-LIKE DOMAIN-CONTAINING PROTEIN 2"/>
    <property type="match status" value="1"/>
</dbReference>
<dbReference type="Gene3D" id="3.40.250.10">
    <property type="entry name" value="Rhodanese-like domain"/>
    <property type="match status" value="1"/>
</dbReference>
<dbReference type="SMART" id="SM00450">
    <property type="entry name" value="RHOD"/>
    <property type="match status" value="1"/>
</dbReference>
<name>A0A5Q2MQ64_9ACTN</name>
<dbReference type="EC" id="1.14.-.-" evidence="1"/>
<organism evidence="3 4">
    <name type="scientific">Aeromicrobium yanjiei</name>
    <dbReference type="NCBI Taxonomy" id="2662028"/>
    <lineage>
        <taxon>Bacteria</taxon>
        <taxon>Bacillati</taxon>
        <taxon>Actinomycetota</taxon>
        <taxon>Actinomycetes</taxon>
        <taxon>Propionibacteriales</taxon>
        <taxon>Nocardioidaceae</taxon>
        <taxon>Aeromicrobium</taxon>
    </lineage>
</organism>
<evidence type="ECO:0000256" key="1">
    <source>
        <dbReference type="HAMAP-Rule" id="MF_00469"/>
    </source>
</evidence>
<dbReference type="NCBIfam" id="NF001134">
    <property type="entry name" value="PRK00142.1-2"/>
    <property type="match status" value="1"/>
</dbReference>
<comment type="catalytic activity">
    <reaction evidence="1">
        <text>uridine(34) in tRNA + AH2 + O2 = 5-hydroxyuridine(34) in tRNA + A + H2O</text>
        <dbReference type="Rhea" id="RHEA:64224"/>
        <dbReference type="Rhea" id="RHEA-COMP:11727"/>
        <dbReference type="Rhea" id="RHEA-COMP:13381"/>
        <dbReference type="ChEBI" id="CHEBI:13193"/>
        <dbReference type="ChEBI" id="CHEBI:15377"/>
        <dbReference type="ChEBI" id="CHEBI:15379"/>
        <dbReference type="ChEBI" id="CHEBI:17499"/>
        <dbReference type="ChEBI" id="CHEBI:65315"/>
        <dbReference type="ChEBI" id="CHEBI:136877"/>
    </reaction>
</comment>
<keyword evidence="4" id="KW-1185">Reference proteome</keyword>
<dbReference type="Pfam" id="PF12368">
    <property type="entry name" value="Rhodanese_C"/>
    <property type="match status" value="1"/>
</dbReference>
<dbReference type="CDD" id="cd01518">
    <property type="entry name" value="RHOD_YceA"/>
    <property type="match status" value="1"/>
</dbReference>
<dbReference type="GO" id="GO:0016740">
    <property type="term" value="F:transferase activity"/>
    <property type="evidence" value="ECO:0007669"/>
    <property type="project" value="UniProtKB-KW"/>
</dbReference>
<dbReference type="GO" id="GO:0016705">
    <property type="term" value="F:oxidoreductase activity, acting on paired donors, with incorporation or reduction of molecular oxygen"/>
    <property type="evidence" value="ECO:0007669"/>
    <property type="project" value="UniProtKB-UniRule"/>
</dbReference>
<dbReference type="AlphaFoldDB" id="A0A5Q2MQ64"/>
<reference evidence="3 4" key="1">
    <citation type="submission" date="2019-11" db="EMBL/GenBank/DDBJ databases">
        <authorList>
            <person name="Li J."/>
        </authorList>
    </citation>
    <scope>NUCLEOTIDE SEQUENCE [LARGE SCALE GENOMIC DNA]</scope>
    <source>
        <strain evidence="3 4">MF47</strain>
    </source>
</reference>
<dbReference type="InterPro" id="IPR040503">
    <property type="entry name" value="TRHO_N"/>
</dbReference>
<evidence type="ECO:0000313" key="3">
    <source>
        <dbReference type="EMBL" id="QGG42885.1"/>
    </source>
</evidence>
<evidence type="ECO:0000313" key="4">
    <source>
        <dbReference type="Proteomes" id="UP000392064"/>
    </source>
</evidence>
<dbReference type="PANTHER" id="PTHR43268">
    <property type="entry name" value="THIOSULFATE SULFURTRANSFERASE/RHODANESE-LIKE DOMAIN-CONTAINING PROTEIN 2"/>
    <property type="match status" value="1"/>
</dbReference>
<dbReference type="SUPFAM" id="SSF52821">
    <property type="entry name" value="Rhodanese/Cell cycle control phosphatase"/>
    <property type="match status" value="1"/>
</dbReference>
<dbReference type="Proteomes" id="UP000392064">
    <property type="component" value="Chromosome"/>
</dbReference>
<protein>
    <recommendedName>
        <fullName evidence="1">tRNA uridine(34) hydroxylase</fullName>
        <ecNumber evidence="1">1.14.-.-</ecNumber>
    </recommendedName>
    <alternativeName>
        <fullName evidence="1">tRNA hydroxylation protein O</fullName>
    </alternativeName>
</protein>
<dbReference type="Pfam" id="PF00581">
    <property type="entry name" value="Rhodanese"/>
    <property type="match status" value="1"/>
</dbReference>
<dbReference type="InterPro" id="IPR001763">
    <property type="entry name" value="Rhodanese-like_dom"/>
</dbReference>
<evidence type="ECO:0000259" key="2">
    <source>
        <dbReference type="PROSITE" id="PS50206"/>
    </source>
</evidence>
<accession>A0A5Q2MQ64</accession>
<keyword evidence="1" id="KW-0819">tRNA processing</keyword>
<sequence length="301" mass="32838">MATPKVLLFYGFAPLADPEAIRLWQRTLCESLGVRGRIIVSKDGINATLGGDVVQLKKYVKGTRAYAPFKDIDFKWSEGRALEDGTTADFPRLSVRVRDELVTFGAPDELEVDENGVVDGGTHLSPAELHALVQEKDVVFFDGRNQIESAVGHFAGAIRPPVETTREFIAALDSGAYDHLKDQPVVTYCTGGIRCEVLTPLMKKRGFQEVYQLDGGIATYGEAYGDDGLWQGALYVFDDRITMTFSDHPALVGTCDMCGTGTSHVADCGDVSCVRQMVRCEGCVEREARCDRHAVTVSSSA</sequence>
<proteinExistence type="inferred from homology"/>
<dbReference type="EMBL" id="CP045737">
    <property type="protein sequence ID" value="QGG42885.1"/>
    <property type="molecule type" value="Genomic_DNA"/>
</dbReference>
<dbReference type="Pfam" id="PF17773">
    <property type="entry name" value="UPF0176_N"/>
    <property type="match status" value="1"/>
</dbReference>
<keyword evidence="3" id="KW-0808">Transferase</keyword>